<dbReference type="RefSeq" id="WP_058733243.1">
    <property type="nucleotide sequence ID" value="NZ_LDTD01000056.1"/>
</dbReference>
<dbReference type="Proteomes" id="UP000072867">
    <property type="component" value="Unassembled WGS sequence"/>
</dbReference>
<name>A0A147HZ02_9SPHN</name>
<feature type="region of interest" description="Disordered" evidence="1">
    <location>
        <begin position="122"/>
        <end position="146"/>
    </location>
</feature>
<accession>A0A147HZ02</accession>
<proteinExistence type="predicted"/>
<evidence type="ECO:0000313" key="3">
    <source>
        <dbReference type="Proteomes" id="UP000072867"/>
    </source>
</evidence>
<dbReference type="EMBL" id="LDTD01000056">
    <property type="protein sequence ID" value="KTT70176.1"/>
    <property type="molecule type" value="Genomic_DNA"/>
</dbReference>
<comment type="caution">
    <text evidence="2">The sequence shown here is derived from an EMBL/GenBank/DDBJ whole genome shotgun (WGS) entry which is preliminary data.</text>
</comment>
<dbReference type="AlphaFoldDB" id="A0A147HZ02"/>
<sequence>MTALALLRRFWPALIVLALGLWAARLDHLRADHLQTLTNERAAWTAAIADGEKARLADEATFERQQATAAQTYAATLAARQPIIIHSKDTVTRYAQTDAGRVMCRDADRVRDIDALDTALFGTPSRSSGEGGGALHSDAAAPSARR</sequence>
<reference evidence="2 3" key="1">
    <citation type="journal article" date="2016" name="Front. Microbiol.">
        <title>Genomic Resource of Rice Seed Associated Bacteria.</title>
        <authorList>
            <person name="Midha S."/>
            <person name="Bansal K."/>
            <person name="Sharma S."/>
            <person name="Kumar N."/>
            <person name="Patil P.P."/>
            <person name="Chaudhry V."/>
            <person name="Patil P.B."/>
        </authorList>
    </citation>
    <scope>NUCLEOTIDE SEQUENCE [LARGE SCALE GENOMIC DNA]</scope>
    <source>
        <strain evidence="2 3">NS319</strain>
    </source>
</reference>
<organism evidence="2 3">
    <name type="scientific">Sphingomonas sanguinis</name>
    <dbReference type="NCBI Taxonomy" id="33051"/>
    <lineage>
        <taxon>Bacteria</taxon>
        <taxon>Pseudomonadati</taxon>
        <taxon>Pseudomonadota</taxon>
        <taxon>Alphaproteobacteria</taxon>
        <taxon>Sphingomonadales</taxon>
        <taxon>Sphingomonadaceae</taxon>
        <taxon>Sphingomonas</taxon>
    </lineage>
</organism>
<gene>
    <name evidence="2" type="ORF">NS319_08525</name>
</gene>
<protein>
    <submittedName>
        <fullName evidence="2">Uncharacterized protein</fullName>
    </submittedName>
</protein>
<evidence type="ECO:0000313" key="2">
    <source>
        <dbReference type="EMBL" id="KTT70176.1"/>
    </source>
</evidence>
<dbReference type="PATRIC" id="fig|33051.3.peg.2841"/>
<evidence type="ECO:0000256" key="1">
    <source>
        <dbReference type="SAM" id="MobiDB-lite"/>
    </source>
</evidence>